<dbReference type="FunFam" id="1.25.40.10:FF:000348">
    <property type="entry name" value="Pentatricopeptide repeat-containing protein chloroplastic"/>
    <property type="match status" value="1"/>
</dbReference>
<feature type="repeat" description="PPR" evidence="2">
    <location>
        <begin position="439"/>
        <end position="473"/>
    </location>
</feature>
<name>A0AAX6FU02_IRIPA</name>
<dbReference type="EMBL" id="JANAVB010026199">
    <property type="protein sequence ID" value="KAJ6819451.1"/>
    <property type="molecule type" value="Genomic_DNA"/>
</dbReference>
<dbReference type="PANTHER" id="PTHR47926:SF537">
    <property type="entry name" value="PENTACOTRIPEPTIDE-REPEAT REGION OF PRORP DOMAIN-CONTAINING PROTEIN"/>
    <property type="match status" value="1"/>
</dbReference>
<keyword evidence="4" id="KW-1185">Reference proteome</keyword>
<dbReference type="Proteomes" id="UP001140949">
    <property type="component" value="Unassembled WGS sequence"/>
</dbReference>
<sequence>MEAASIPRHLILLPEHLSASERNCHNSKTNFNLGHLKNPILARLEQCTSMRRLRQLHAQMITTGLVHETFAASRLIAFCGLSLHGDLRYALKLFPQVRGRNLFLWNLMIRAFSRSNHLELSLRFYVQMLESGGCAPDSYTFPFLLKSCSHMAAAEEEGRQVHAHLVKTGLEADPFVSNSLLYMYSESGCLEMAKTVFLRMSGTVDGRGQVSLATMLGGLIGNGCPEEAIALFCSNDWRQSSLDQITLATVLSACARVQNLKLGKEIHCYIEEQGPEMGLVVCNSLINMYAKCGELSTSRTLFERMPIKDSVSWNVMISGLAENGYLEEGLELLSEMRLKRNVSADQATFLSLVSSCDRLCFAKRIHGQIVDMGFDSNIPICNALIDTYSQIGHAELAKHVFEGMQERDVITWNSMIGGYARCGSMEAARSLFCRMPVKDNVSWSTMILGYVRNGQPKEAISVYRELRTEGFIEPDNITMVSVLTACSSLGALEEGKAIHDYIQSNDIELDNPLATTLIDMYSKCGCPARALEVFQGTASEKDVLTWTAMISGFSTNGDAEGALRLFRAMTAKPNPVTFLAVLTACAHAGLVEEGNSIYSSMIGEHKLEPEMAHLGCMVDLLGRAGRLDEALEFIVRCGYEVVDVTVWGALLGACKIHGDVELGELAARKMIELEPTHRGAHVLMSNMYAEAGQWDERKVVRRKMREESLVKEVGMSWIEVGGTLQEFAAGNFHCADG</sequence>
<dbReference type="InterPro" id="IPR046960">
    <property type="entry name" value="PPR_At4g14850-like_plant"/>
</dbReference>
<dbReference type="FunFam" id="1.25.40.10:FF:000090">
    <property type="entry name" value="Pentatricopeptide repeat-containing protein, chloroplastic"/>
    <property type="match status" value="1"/>
</dbReference>
<dbReference type="InterPro" id="IPR046848">
    <property type="entry name" value="E_motif"/>
</dbReference>
<dbReference type="InterPro" id="IPR002885">
    <property type="entry name" value="PPR_rpt"/>
</dbReference>
<comment type="caution">
    <text evidence="3">The sequence shown here is derived from an EMBL/GenBank/DDBJ whole genome shotgun (WGS) entry which is preliminary data.</text>
</comment>
<dbReference type="Pfam" id="PF01535">
    <property type="entry name" value="PPR"/>
    <property type="match status" value="8"/>
</dbReference>
<dbReference type="Pfam" id="PF20431">
    <property type="entry name" value="E_motif"/>
    <property type="match status" value="1"/>
</dbReference>
<feature type="repeat" description="PPR" evidence="2">
    <location>
        <begin position="309"/>
        <end position="343"/>
    </location>
</feature>
<dbReference type="PANTHER" id="PTHR47926">
    <property type="entry name" value="PENTATRICOPEPTIDE REPEAT-CONTAINING PROTEIN"/>
    <property type="match status" value="1"/>
</dbReference>
<gene>
    <name evidence="3" type="ORF">M6B38_402215</name>
</gene>
<feature type="repeat" description="PPR" evidence="2">
    <location>
        <begin position="408"/>
        <end position="438"/>
    </location>
</feature>
<accession>A0AAX6FU02</accession>
<evidence type="ECO:0000313" key="4">
    <source>
        <dbReference type="Proteomes" id="UP001140949"/>
    </source>
</evidence>
<dbReference type="GO" id="GO:0003729">
    <property type="term" value="F:mRNA binding"/>
    <property type="evidence" value="ECO:0007669"/>
    <property type="project" value="UniProtKB-ARBA"/>
</dbReference>
<evidence type="ECO:0000256" key="2">
    <source>
        <dbReference type="PROSITE-ProRule" id="PRU00708"/>
    </source>
</evidence>
<reference evidence="3" key="1">
    <citation type="journal article" date="2023" name="GigaByte">
        <title>Genome assembly of the bearded iris, Iris pallida Lam.</title>
        <authorList>
            <person name="Bruccoleri R.E."/>
            <person name="Oakeley E.J."/>
            <person name="Faust A.M.E."/>
            <person name="Altorfer M."/>
            <person name="Dessus-Babus S."/>
            <person name="Burckhardt D."/>
            <person name="Oertli M."/>
            <person name="Naumann U."/>
            <person name="Petersen F."/>
            <person name="Wong J."/>
        </authorList>
    </citation>
    <scope>NUCLEOTIDE SEQUENCE</scope>
    <source>
        <strain evidence="3">GSM-AAB239-AS_SAM_17_03QT</strain>
    </source>
</reference>
<protein>
    <submittedName>
        <fullName evidence="3">Pentatricopeptide repeat-containing protein</fullName>
    </submittedName>
</protein>
<dbReference type="InterPro" id="IPR011990">
    <property type="entry name" value="TPR-like_helical_dom_sf"/>
</dbReference>
<dbReference type="PROSITE" id="PS51375">
    <property type="entry name" value="PPR"/>
    <property type="match status" value="5"/>
</dbReference>
<reference evidence="3" key="2">
    <citation type="submission" date="2023-04" db="EMBL/GenBank/DDBJ databases">
        <authorList>
            <person name="Bruccoleri R.E."/>
            <person name="Oakeley E.J."/>
            <person name="Faust A.-M."/>
            <person name="Dessus-Babus S."/>
            <person name="Altorfer M."/>
            <person name="Burckhardt D."/>
            <person name="Oertli M."/>
            <person name="Naumann U."/>
            <person name="Petersen F."/>
            <person name="Wong J."/>
        </authorList>
    </citation>
    <scope>NUCLEOTIDE SEQUENCE</scope>
    <source>
        <strain evidence="3">GSM-AAB239-AS_SAM_17_03QT</strain>
        <tissue evidence="3">Leaf</tissue>
    </source>
</reference>
<feature type="repeat" description="PPR" evidence="2">
    <location>
        <begin position="101"/>
        <end position="136"/>
    </location>
</feature>
<dbReference type="AlphaFoldDB" id="A0AAX6FU02"/>
<dbReference type="NCBIfam" id="TIGR00756">
    <property type="entry name" value="PPR"/>
    <property type="match status" value="7"/>
</dbReference>
<dbReference type="Gene3D" id="1.25.40.10">
    <property type="entry name" value="Tetratricopeptide repeat domain"/>
    <property type="match status" value="5"/>
</dbReference>
<dbReference type="Pfam" id="PF13041">
    <property type="entry name" value="PPR_2"/>
    <property type="match status" value="3"/>
</dbReference>
<dbReference type="FunFam" id="1.25.40.10:FF:000470">
    <property type="entry name" value="Pentatricopeptide repeat-containing protein At5g66520"/>
    <property type="match status" value="1"/>
</dbReference>
<proteinExistence type="predicted"/>
<dbReference type="GO" id="GO:0009451">
    <property type="term" value="P:RNA modification"/>
    <property type="evidence" value="ECO:0007669"/>
    <property type="project" value="InterPro"/>
</dbReference>
<organism evidence="3 4">
    <name type="scientific">Iris pallida</name>
    <name type="common">Sweet iris</name>
    <dbReference type="NCBI Taxonomy" id="29817"/>
    <lineage>
        <taxon>Eukaryota</taxon>
        <taxon>Viridiplantae</taxon>
        <taxon>Streptophyta</taxon>
        <taxon>Embryophyta</taxon>
        <taxon>Tracheophyta</taxon>
        <taxon>Spermatophyta</taxon>
        <taxon>Magnoliopsida</taxon>
        <taxon>Liliopsida</taxon>
        <taxon>Asparagales</taxon>
        <taxon>Iridaceae</taxon>
        <taxon>Iridoideae</taxon>
        <taxon>Irideae</taxon>
        <taxon>Iris</taxon>
    </lineage>
</organism>
<keyword evidence="1" id="KW-0677">Repeat</keyword>
<feature type="repeat" description="PPR" evidence="2">
    <location>
        <begin position="542"/>
        <end position="572"/>
    </location>
</feature>
<evidence type="ECO:0000256" key="1">
    <source>
        <dbReference type="ARBA" id="ARBA00022737"/>
    </source>
</evidence>
<evidence type="ECO:0000313" key="3">
    <source>
        <dbReference type="EMBL" id="KAJ6819451.1"/>
    </source>
</evidence>
<dbReference type="FunFam" id="1.25.40.10:FF:000073">
    <property type="entry name" value="Pentatricopeptide repeat-containing protein chloroplastic"/>
    <property type="match status" value="1"/>
</dbReference>